<dbReference type="PROSITE" id="PS51755">
    <property type="entry name" value="OMPR_PHOB"/>
    <property type="match status" value="1"/>
</dbReference>
<dbReference type="InterPro" id="IPR011990">
    <property type="entry name" value="TPR-like_helical_dom_sf"/>
</dbReference>
<dbReference type="SMART" id="SM00028">
    <property type="entry name" value="TPR"/>
    <property type="match status" value="6"/>
</dbReference>
<keyword evidence="10" id="KW-1185">Reference proteome</keyword>
<evidence type="ECO:0000256" key="4">
    <source>
        <dbReference type="ARBA" id="ARBA00023163"/>
    </source>
</evidence>
<dbReference type="SMART" id="SM00862">
    <property type="entry name" value="Trans_reg_C"/>
    <property type="match status" value="1"/>
</dbReference>
<evidence type="ECO:0000313" key="9">
    <source>
        <dbReference type="EMBL" id="SHN47623.1"/>
    </source>
</evidence>
<dbReference type="Pfam" id="PF00486">
    <property type="entry name" value="Trans_reg_C"/>
    <property type="match status" value="1"/>
</dbReference>
<dbReference type="AlphaFoldDB" id="A0A1M7RMU0"/>
<dbReference type="PANTHER" id="PTHR35807:SF1">
    <property type="entry name" value="TRANSCRIPTIONAL REGULATOR REDD"/>
    <property type="match status" value="1"/>
</dbReference>
<dbReference type="Pfam" id="PF13560">
    <property type="entry name" value="HTH_31"/>
    <property type="match status" value="1"/>
</dbReference>
<dbReference type="InterPro" id="IPR036388">
    <property type="entry name" value="WH-like_DNA-bd_sf"/>
</dbReference>
<dbReference type="InterPro" id="IPR019734">
    <property type="entry name" value="TPR_rpt"/>
</dbReference>
<keyword evidence="5" id="KW-0802">TPR repeat</keyword>
<dbReference type="EMBL" id="FRCS01000026">
    <property type="protein sequence ID" value="SHN47623.1"/>
    <property type="molecule type" value="Genomic_DNA"/>
</dbReference>
<keyword evidence="4" id="KW-0804">Transcription</keyword>
<keyword evidence="3 6" id="KW-0238">DNA-binding</keyword>
<dbReference type="STRING" id="134849.SAMN05443668_1265"/>
<dbReference type="Gene3D" id="3.40.50.300">
    <property type="entry name" value="P-loop containing nucleotide triphosphate hydrolases"/>
    <property type="match status" value="1"/>
</dbReference>
<reference evidence="9 10" key="1">
    <citation type="submission" date="2016-11" db="EMBL/GenBank/DDBJ databases">
        <authorList>
            <person name="Jaros S."/>
            <person name="Januszkiewicz K."/>
            <person name="Wedrychowicz H."/>
        </authorList>
    </citation>
    <scope>NUCLEOTIDE SEQUENCE [LARGE SCALE GENOMIC DNA]</scope>
    <source>
        <strain evidence="9 10">DSM 46144</strain>
    </source>
</reference>
<dbReference type="GO" id="GO:0003677">
    <property type="term" value="F:DNA binding"/>
    <property type="evidence" value="ECO:0007669"/>
    <property type="project" value="UniProtKB-UniRule"/>
</dbReference>
<evidence type="ECO:0000256" key="6">
    <source>
        <dbReference type="PROSITE-ProRule" id="PRU01091"/>
    </source>
</evidence>
<name>A0A1M7RMU0_9ACTN</name>
<keyword evidence="2" id="KW-0805">Transcription regulation</keyword>
<gene>
    <name evidence="9" type="ORF">SAMN05443668_1265</name>
</gene>
<organism evidence="9 10">
    <name type="scientific">Cryptosporangium aurantiacum</name>
    <dbReference type="NCBI Taxonomy" id="134849"/>
    <lineage>
        <taxon>Bacteria</taxon>
        <taxon>Bacillati</taxon>
        <taxon>Actinomycetota</taxon>
        <taxon>Actinomycetes</taxon>
        <taxon>Cryptosporangiales</taxon>
        <taxon>Cryptosporangiaceae</taxon>
        <taxon>Cryptosporangium</taxon>
    </lineage>
</organism>
<dbReference type="InterPro" id="IPR001387">
    <property type="entry name" value="Cro/C1-type_HTH"/>
</dbReference>
<dbReference type="SMART" id="SM01043">
    <property type="entry name" value="BTAD"/>
    <property type="match status" value="1"/>
</dbReference>
<dbReference type="Gene3D" id="1.10.260.40">
    <property type="entry name" value="lambda repressor-like DNA-binding domains"/>
    <property type="match status" value="1"/>
</dbReference>
<dbReference type="Gene3D" id="1.25.40.10">
    <property type="entry name" value="Tetratricopeptide repeat domain"/>
    <property type="match status" value="2"/>
</dbReference>
<feature type="domain" description="OmpR/PhoB-type" evidence="8">
    <location>
        <begin position="83"/>
        <end position="189"/>
    </location>
</feature>
<dbReference type="InterPro" id="IPR016032">
    <property type="entry name" value="Sig_transdc_resp-reg_C-effctor"/>
</dbReference>
<dbReference type="PANTHER" id="PTHR35807">
    <property type="entry name" value="TRANSCRIPTIONAL REGULATOR REDD-RELATED"/>
    <property type="match status" value="1"/>
</dbReference>
<dbReference type="Pfam" id="PF13424">
    <property type="entry name" value="TPR_12"/>
    <property type="match status" value="2"/>
</dbReference>
<protein>
    <submittedName>
        <fullName evidence="9">DNA-binding transcriptional activator of the SARP family</fullName>
    </submittedName>
</protein>
<dbReference type="Proteomes" id="UP000184440">
    <property type="component" value="Unassembled WGS sequence"/>
</dbReference>
<dbReference type="PROSITE" id="PS50005">
    <property type="entry name" value="TPR"/>
    <property type="match status" value="1"/>
</dbReference>
<proteinExistence type="inferred from homology"/>
<comment type="similarity">
    <text evidence="1">Belongs to the AfsR/DnrI/RedD regulatory family.</text>
</comment>
<dbReference type="SMART" id="SM00530">
    <property type="entry name" value="HTH_XRE"/>
    <property type="match status" value="1"/>
</dbReference>
<dbReference type="CDD" id="cd00093">
    <property type="entry name" value="HTH_XRE"/>
    <property type="match status" value="1"/>
</dbReference>
<evidence type="ECO:0000259" key="8">
    <source>
        <dbReference type="PROSITE" id="PS51755"/>
    </source>
</evidence>
<feature type="domain" description="HTH cro/C1-type" evidence="7">
    <location>
        <begin position="22"/>
        <end position="77"/>
    </location>
</feature>
<dbReference type="CDD" id="cd15831">
    <property type="entry name" value="BTAD"/>
    <property type="match status" value="1"/>
</dbReference>
<evidence type="ECO:0000256" key="5">
    <source>
        <dbReference type="PROSITE-ProRule" id="PRU00339"/>
    </source>
</evidence>
<evidence type="ECO:0000259" key="7">
    <source>
        <dbReference type="PROSITE" id="PS50943"/>
    </source>
</evidence>
<dbReference type="PROSITE" id="PS50943">
    <property type="entry name" value="HTH_CROC1"/>
    <property type="match status" value="1"/>
</dbReference>
<evidence type="ECO:0000313" key="10">
    <source>
        <dbReference type="Proteomes" id="UP000184440"/>
    </source>
</evidence>
<evidence type="ECO:0000256" key="1">
    <source>
        <dbReference type="ARBA" id="ARBA00005820"/>
    </source>
</evidence>
<dbReference type="RefSeq" id="WP_178380108.1">
    <property type="nucleotide sequence ID" value="NZ_FRCS01000026.1"/>
</dbReference>
<evidence type="ECO:0000256" key="3">
    <source>
        <dbReference type="ARBA" id="ARBA00023125"/>
    </source>
</evidence>
<dbReference type="InterPro" id="IPR001867">
    <property type="entry name" value="OmpR/PhoB-type_DNA-bd"/>
</dbReference>
<dbReference type="PRINTS" id="PR00364">
    <property type="entry name" value="DISEASERSIST"/>
</dbReference>
<sequence>MGAGPGRTGRTPSAEPSLGDLVRTHRQNAGLAQETLALRAGVSIRTVSNIERGSVARPRAESVRRLLTALGLGADDSVRPAEIEPVQAGRPALAVRVLGPLSVERHGRAIPLHSARLRSLLGRLAVQHGQPVGREEIAEALWGSRPPRTYPALVNSYVARLRDVLEPDRAARSQLGVVVLTTGGYRLDLREDQLDVARFERLADRGRHARGAGDLGAAQELFEQALAIWRGPVLADLRNPLSTQHPSAVALGQLRLDTAVAYADASLTLGRHEAVVRTLRALADEEPLHEGLAARLMLALAATGRQAEALDLFFALRTRLGNELGIEPGTELTDAHLRVLRQQTMTPRADDEPARAVPRQLPAGTVAFHGRAEHLSRLDDLLDGLEADPRPDAAVAVVAGTAGVGKTTLAVHWARRQAHRFPHGQLYVNLQGYDRSGVPVQPAEAIRHFLDALGVPPERIPERLPAQAALYRSILADRRMLVLLDNARDVTQVRELLPGSADCLTIVTSRDRLACLVADGALPISVDLLPVGEAVELLARRIGGQRVGAEPDAVEEIVRRCSRLPLALAIVAARAATHPGFALAELSDELTEASAALDVLNTGDLGVRAAFSWSYRALTPAAARLFRLLGLHPGPDIAMPAAASLAAVTAAGARQLLAELTRANLITEHSLGRFACHDLLRAYAGERGRREDSDEERSAAVRRLDDHYLRTAHAAARLLNPARPAIRLPARQAYDGVTLAELADHGQALRWFTTEHQVLMTITKQPADLELRRDRHVWQLAWCLVDFFDRQGHWRDWITTHTAALAAARSLASDAAQAHIHRGLGLAHARLRWDGAEEHLHRALELFEALDDGGGRAAVHHDLARILEHAGHHTDAVEQAWKALRIYQSLGDLGGQGKVLNGIGWHYALVGEHHTALRHCERARDLLEQAGSRIVLAATWDSLGYISHHLGDYHNAVNYYAQALDTFAEFGERALQGEVLLHLGDTQAAVGDIDAALEAWGGAQSILEKLGVPDADQARARIDASLADRVSSGSRS</sequence>
<dbReference type="SUPFAM" id="SSF46894">
    <property type="entry name" value="C-terminal effector domain of the bipartite response regulators"/>
    <property type="match status" value="1"/>
</dbReference>
<feature type="repeat" description="TPR" evidence="5">
    <location>
        <begin position="937"/>
        <end position="970"/>
    </location>
</feature>
<dbReference type="SUPFAM" id="SSF47413">
    <property type="entry name" value="lambda repressor-like DNA-binding domains"/>
    <property type="match status" value="1"/>
</dbReference>
<dbReference type="Pfam" id="PF03704">
    <property type="entry name" value="BTAD"/>
    <property type="match status" value="1"/>
</dbReference>
<dbReference type="SUPFAM" id="SSF48452">
    <property type="entry name" value="TPR-like"/>
    <property type="match status" value="2"/>
</dbReference>
<dbReference type="InterPro" id="IPR051677">
    <property type="entry name" value="AfsR-DnrI-RedD_regulator"/>
</dbReference>
<dbReference type="GO" id="GO:0000160">
    <property type="term" value="P:phosphorelay signal transduction system"/>
    <property type="evidence" value="ECO:0007669"/>
    <property type="project" value="InterPro"/>
</dbReference>
<dbReference type="GO" id="GO:0043531">
    <property type="term" value="F:ADP binding"/>
    <property type="evidence" value="ECO:0007669"/>
    <property type="project" value="InterPro"/>
</dbReference>
<dbReference type="InterPro" id="IPR005158">
    <property type="entry name" value="BTAD"/>
</dbReference>
<feature type="DNA-binding region" description="OmpR/PhoB-type" evidence="6">
    <location>
        <begin position="83"/>
        <end position="189"/>
    </location>
</feature>
<evidence type="ECO:0000256" key="2">
    <source>
        <dbReference type="ARBA" id="ARBA00023015"/>
    </source>
</evidence>
<accession>A0A1M7RMU0</accession>
<dbReference type="InterPro" id="IPR027417">
    <property type="entry name" value="P-loop_NTPase"/>
</dbReference>
<dbReference type="SUPFAM" id="SSF52540">
    <property type="entry name" value="P-loop containing nucleoside triphosphate hydrolases"/>
    <property type="match status" value="1"/>
</dbReference>
<dbReference type="Gene3D" id="1.10.10.10">
    <property type="entry name" value="Winged helix-like DNA-binding domain superfamily/Winged helix DNA-binding domain"/>
    <property type="match status" value="1"/>
</dbReference>
<dbReference type="InterPro" id="IPR010982">
    <property type="entry name" value="Lambda_DNA-bd_dom_sf"/>
</dbReference>
<dbReference type="GO" id="GO:0006355">
    <property type="term" value="P:regulation of DNA-templated transcription"/>
    <property type="evidence" value="ECO:0007669"/>
    <property type="project" value="InterPro"/>
</dbReference>